<name>A0ABV7EL06_9GAMM</name>
<gene>
    <name evidence="1" type="ORF">ACFOSU_01655</name>
</gene>
<comment type="caution">
    <text evidence="1">The sequence shown here is derived from an EMBL/GenBank/DDBJ whole genome shotgun (WGS) entry which is preliminary data.</text>
</comment>
<sequence length="243" mass="27877">MHPTSLKPRWHRLPVTNSRWRLALPPAFVLPADAGQWQLLHSGPHSRIYRTDDPWPCVIKLAMPRSQPRDSIRKYLACQGQREFEGNRMLAAIGLQTPEVYGWGMTPAPLARFESALFMRPLPAFTSSLMLIRHDTDAAHRQDFLRALAEQLARVHGHGYIHKDAHFDNLCVLEDASILWIDNDIRVPRTPAALGTGLAKTLKLLESTARGALSDAEWLFFRRWLRTYLARWPQGERLVHEIQ</sequence>
<accession>A0ABV7EL06</accession>
<evidence type="ECO:0000313" key="2">
    <source>
        <dbReference type="Proteomes" id="UP001595462"/>
    </source>
</evidence>
<organism evidence="1 2">
    <name type="scientific">Salinisphaera aquimarina</name>
    <dbReference type="NCBI Taxonomy" id="2094031"/>
    <lineage>
        <taxon>Bacteria</taxon>
        <taxon>Pseudomonadati</taxon>
        <taxon>Pseudomonadota</taxon>
        <taxon>Gammaproteobacteria</taxon>
        <taxon>Salinisphaerales</taxon>
        <taxon>Salinisphaeraceae</taxon>
        <taxon>Salinisphaera</taxon>
    </lineage>
</organism>
<evidence type="ECO:0000313" key="1">
    <source>
        <dbReference type="EMBL" id="MFC3102591.1"/>
    </source>
</evidence>
<proteinExistence type="predicted"/>
<protein>
    <submittedName>
        <fullName evidence="1">Uncharacterized protein</fullName>
    </submittedName>
</protein>
<dbReference type="RefSeq" id="WP_380685807.1">
    <property type="nucleotide sequence ID" value="NZ_JBHRSS010000001.1"/>
</dbReference>
<dbReference type="InterPro" id="IPR011009">
    <property type="entry name" value="Kinase-like_dom_sf"/>
</dbReference>
<reference evidence="2" key="1">
    <citation type="journal article" date="2019" name="Int. J. Syst. Evol. Microbiol.">
        <title>The Global Catalogue of Microorganisms (GCM) 10K type strain sequencing project: providing services to taxonomists for standard genome sequencing and annotation.</title>
        <authorList>
            <consortium name="The Broad Institute Genomics Platform"/>
            <consortium name="The Broad Institute Genome Sequencing Center for Infectious Disease"/>
            <person name="Wu L."/>
            <person name="Ma J."/>
        </authorList>
    </citation>
    <scope>NUCLEOTIDE SEQUENCE [LARGE SCALE GENOMIC DNA]</scope>
    <source>
        <strain evidence="2">KCTC 52640</strain>
    </source>
</reference>
<dbReference type="SUPFAM" id="SSF56112">
    <property type="entry name" value="Protein kinase-like (PK-like)"/>
    <property type="match status" value="1"/>
</dbReference>
<dbReference type="Proteomes" id="UP001595462">
    <property type="component" value="Unassembled WGS sequence"/>
</dbReference>
<keyword evidence="2" id="KW-1185">Reference proteome</keyword>
<dbReference type="EMBL" id="JBHRSS010000001">
    <property type="protein sequence ID" value="MFC3102591.1"/>
    <property type="molecule type" value="Genomic_DNA"/>
</dbReference>